<feature type="compositionally biased region" description="Basic residues" evidence="1">
    <location>
        <begin position="95"/>
        <end position="132"/>
    </location>
</feature>
<dbReference type="Proteomes" id="UP000046392">
    <property type="component" value="Unplaced"/>
</dbReference>
<feature type="compositionally biased region" description="Basic residues" evidence="1">
    <location>
        <begin position="77"/>
        <end position="86"/>
    </location>
</feature>
<sequence>MNIFYSNYYITFIILSILFYQYQAFESNVKGDDSESSSLFQNDLSSKNNIKQDSMVGSLTENGELNYLQKRQANLKSRQKKSKKTNSRTTSRFKITTKKKPLSGKISPRKTTSRKATPRKTTSRKTAPRKTTSRNMTTRKTTKKPSILKTTRKVHPKSTTSTKKPTTTTTKPKKKPKVNTTTTTRKSKTSKTVATKTSSIQPMVTTSTTMIPTTTTSVTTTEKPDELNKFINKTINDINELRAKFKRTPLVVDNELVKEAQNYSNYFVGDTDEVEPYENDGRLQYICPKQYLADFDAVKSWTSNDYDEIIDNSEEKYNYPEFGQLIAEQSTKIGCGINKTEEFTAIFCRIQPTFNSDDEDYE</sequence>
<evidence type="ECO:0000259" key="3">
    <source>
        <dbReference type="SMART" id="SM00198"/>
    </source>
</evidence>
<protein>
    <submittedName>
        <fullName evidence="5">SCP domain-containing protein</fullName>
    </submittedName>
</protein>
<dbReference type="WBParaSite" id="SPAL_0000144100.1">
    <property type="protein sequence ID" value="SPAL_0000144100.1"/>
    <property type="gene ID" value="SPAL_0000144100"/>
</dbReference>
<keyword evidence="2" id="KW-1133">Transmembrane helix</keyword>
<organism evidence="4 5">
    <name type="scientific">Strongyloides papillosus</name>
    <name type="common">Intestinal threadworm</name>
    <dbReference type="NCBI Taxonomy" id="174720"/>
    <lineage>
        <taxon>Eukaryota</taxon>
        <taxon>Metazoa</taxon>
        <taxon>Ecdysozoa</taxon>
        <taxon>Nematoda</taxon>
        <taxon>Chromadorea</taxon>
        <taxon>Rhabditida</taxon>
        <taxon>Tylenchina</taxon>
        <taxon>Panagrolaimomorpha</taxon>
        <taxon>Strongyloidoidea</taxon>
        <taxon>Strongyloididae</taxon>
        <taxon>Strongyloides</taxon>
    </lineage>
</organism>
<dbReference type="Pfam" id="PF00188">
    <property type="entry name" value="CAP"/>
    <property type="match status" value="1"/>
</dbReference>
<feature type="compositionally biased region" description="Low complexity" evidence="1">
    <location>
        <begin position="157"/>
        <end position="170"/>
    </location>
</feature>
<dbReference type="SUPFAM" id="SSF55797">
    <property type="entry name" value="PR-1-like"/>
    <property type="match status" value="1"/>
</dbReference>
<accession>A0A0N5B5U7</accession>
<keyword evidence="2" id="KW-0812">Transmembrane</keyword>
<keyword evidence="2" id="KW-0472">Membrane</keyword>
<evidence type="ECO:0000313" key="5">
    <source>
        <dbReference type="WBParaSite" id="SPAL_0000144100.1"/>
    </source>
</evidence>
<dbReference type="InterPro" id="IPR014044">
    <property type="entry name" value="CAP_dom"/>
</dbReference>
<dbReference type="Gene3D" id="3.40.33.10">
    <property type="entry name" value="CAP"/>
    <property type="match status" value="1"/>
</dbReference>
<dbReference type="InterPro" id="IPR035940">
    <property type="entry name" value="CAP_sf"/>
</dbReference>
<evidence type="ECO:0000256" key="2">
    <source>
        <dbReference type="SAM" id="Phobius"/>
    </source>
</evidence>
<feature type="domain" description="SCP" evidence="3">
    <location>
        <begin position="229"/>
        <end position="358"/>
    </location>
</feature>
<dbReference type="SMART" id="SM00198">
    <property type="entry name" value="SCP"/>
    <property type="match status" value="1"/>
</dbReference>
<evidence type="ECO:0000313" key="4">
    <source>
        <dbReference type="Proteomes" id="UP000046392"/>
    </source>
</evidence>
<dbReference type="AlphaFoldDB" id="A0A0N5B5U7"/>
<feature type="transmembrane region" description="Helical" evidence="2">
    <location>
        <begin position="7"/>
        <end position="25"/>
    </location>
</feature>
<evidence type="ECO:0000256" key="1">
    <source>
        <dbReference type="SAM" id="MobiDB-lite"/>
    </source>
</evidence>
<feature type="compositionally biased region" description="Low complexity" evidence="1">
    <location>
        <begin position="178"/>
        <end position="198"/>
    </location>
</feature>
<feature type="region of interest" description="Disordered" evidence="1">
    <location>
        <begin position="74"/>
        <end position="198"/>
    </location>
</feature>
<reference evidence="5" key="1">
    <citation type="submission" date="2017-02" db="UniProtKB">
        <authorList>
            <consortium name="WormBaseParasite"/>
        </authorList>
    </citation>
    <scope>IDENTIFICATION</scope>
</reference>
<name>A0A0N5B5U7_STREA</name>
<proteinExistence type="predicted"/>
<keyword evidence="4" id="KW-1185">Reference proteome</keyword>